<feature type="transmembrane region" description="Helical" evidence="1">
    <location>
        <begin position="74"/>
        <end position="93"/>
    </location>
</feature>
<evidence type="ECO:0000256" key="1">
    <source>
        <dbReference type="SAM" id="Phobius"/>
    </source>
</evidence>
<feature type="transmembrane region" description="Helical" evidence="1">
    <location>
        <begin position="7"/>
        <end position="25"/>
    </location>
</feature>
<name>A0A4R6MG80_9GAMM</name>
<reference evidence="2 3" key="1">
    <citation type="submission" date="2019-03" db="EMBL/GenBank/DDBJ databases">
        <title>Genomic Encyclopedia of Type Strains, Phase III (KMG-III): the genomes of soil and plant-associated and newly described type strains.</title>
        <authorList>
            <person name="Whitman W."/>
        </authorList>
    </citation>
    <scope>NUCLEOTIDE SEQUENCE [LARGE SCALE GENOMIC DNA]</scope>
    <source>
        <strain evidence="2 3">CECT 7378</strain>
    </source>
</reference>
<gene>
    <name evidence="2" type="ORF">DFP79_0783</name>
</gene>
<proteinExistence type="predicted"/>
<keyword evidence="1" id="KW-0812">Transmembrane</keyword>
<dbReference type="PROSITE" id="PS51257">
    <property type="entry name" value="PROKAR_LIPOPROTEIN"/>
    <property type="match status" value="1"/>
</dbReference>
<organism evidence="2 3">
    <name type="scientific">Marinomonas balearica</name>
    <dbReference type="NCBI Taxonomy" id="491947"/>
    <lineage>
        <taxon>Bacteria</taxon>
        <taxon>Pseudomonadati</taxon>
        <taxon>Pseudomonadota</taxon>
        <taxon>Gammaproteobacteria</taxon>
        <taxon>Oceanospirillales</taxon>
        <taxon>Oceanospirillaceae</taxon>
        <taxon>Marinomonas</taxon>
    </lineage>
</organism>
<dbReference type="RefSeq" id="WP_133502611.1">
    <property type="nucleotide sequence ID" value="NZ_SNXC01000009.1"/>
</dbReference>
<keyword evidence="1" id="KW-0472">Membrane</keyword>
<keyword evidence="3" id="KW-1185">Reference proteome</keyword>
<feature type="transmembrane region" description="Helical" evidence="1">
    <location>
        <begin position="45"/>
        <end position="62"/>
    </location>
</feature>
<protein>
    <submittedName>
        <fullName evidence="2">Uncharacterized protein DUF1499</fullName>
    </submittedName>
</protein>
<accession>A0A4R6MG80</accession>
<dbReference type="Pfam" id="PF07386">
    <property type="entry name" value="DUF1499"/>
    <property type="match status" value="1"/>
</dbReference>
<evidence type="ECO:0000313" key="3">
    <source>
        <dbReference type="Proteomes" id="UP000294656"/>
    </source>
</evidence>
<dbReference type="InterPro" id="IPR010865">
    <property type="entry name" value="DUF1499"/>
</dbReference>
<dbReference type="OrthoDB" id="1523552at2"/>
<dbReference type="EMBL" id="SNXC01000009">
    <property type="protein sequence ID" value="TDO99780.1"/>
    <property type="molecule type" value="Genomic_DNA"/>
</dbReference>
<evidence type="ECO:0000313" key="2">
    <source>
        <dbReference type="EMBL" id="TDO99780.1"/>
    </source>
</evidence>
<comment type="caution">
    <text evidence="2">The sequence shown here is derived from an EMBL/GenBank/DDBJ whole genome shotgun (WGS) entry which is preliminary data.</text>
</comment>
<dbReference type="AlphaFoldDB" id="A0A4R6MG80"/>
<keyword evidence="1" id="KW-1133">Transmembrane helix</keyword>
<dbReference type="Proteomes" id="UP000294656">
    <property type="component" value="Unassembled WGS sequence"/>
</dbReference>
<sequence length="251" mass="28388">MSRYISPFLYFSMIVVGCIAFFSIAGVRVGMIEPITGFSFLRKSVFAALILSCIAALSALLFRRRSDGSKLRFCSMVLVVSLAYSTVWIAFYLQKLGLPKISDVTTDTEVPPTYINVPFIRKSSDNDLTYNAEWAELQQAFYPNVEPLFLSKPKTRVYAAVLALMDANGWQIVSEFPEAGIVEATARTPIFGFRDDVVVRIIEEDNHIRVDMRSCSRMGDQDFGENAERITTFLKDLKNKLTVRKKVALRY</sequence>